<keyword evidence="3" id="KW-1185">Reference proteome</keyword>
<feature type="compositionally biased region" description="Basic and acidic residues" evidence="1">
    <location>
        <begin position="338"/>
        <end position="347"/>
    </location>
</feature>
<feature type="compositionally biased region" description="Polar residues" evidence="1">
    <location>
        <begin position="547"/>
        <end position="577"/>
    </location>
</feature>
<dbReference type="PANTHER" id="PTHR37327:SF1">
    <property type="entry name" value="MICROTUBULE INTERACTING AND TRANSPORT DOMAIN-CONTAINING PROTEIN"/>
    <property type="match status" value="1"/>
</dbReference>
<feature type="region of interest" description="Disordered" evidence="1">
    <location>
        <begin position="1"/>
        <end position="205"/>
    </location>
</feature>
<feature type="region of interest" description="Disordered" evidence="1">
    <location>
        <begin position="304"/>
        <end position="355"/>
    </location>
</feature>
<protein>
    <recommendedName>
        <fullName evidence="4">MIT domain-containing protein</fullName>
    </recommendedName>
</protein>
<dbReference type="InParanoid" id="A8N207"/>
<reference evidence="2 3" key="1">
    <citation type="journal article" date="2010" name="Proc. Natl. Acad. Sci. U.S.A.">
        <title>Insights into evolution of multicellular fungi from the assembled chromosomes of the mushroom Coprinopsis cinerea (Coprinus cinereus).</title>
        <authorList>
            <person name="Stajich J.E."/>
            <person name="Wilke S.K."/>
            <person name="Ahren D."/>
            <person name="Au C.H."/>
            <person name="Birren B.W."/>
            <person name="Borodovsky M."/>
            <person name="Burns C."/>
            <person name="Canback B."/>
            <person name="Casselton L.A."/>
            <person name="Cheng C.K."/>
            <person name="Deng J."/>
            <person name="Dietrich F.S."/>
            <person name="Fargo D.C."/>
            <person name="Farman M.L."/>
            <person name="Gathman A.C."/>
            <person name="Goldberg J."/>
            <person name="Guigo R."/>
            <person name="Hoegger P.J."/>
            <person name="Hooker J.B."/>
            <person name="Huggins A."/>
            <person name="James T.Y."/>
            <person name="Kamada T."/>
            <person name="Kilaru S."/>
            <person name="Kodira C."/>
            <person name="Kues U."/>
            <person name="Kupfer D."/>
            <person name="Kwan H.S."/>
            <person name="Lomsadze A."/>
            <person name="Li W."/>
            <person name="Lilly W.W."/>
            <person name="Ma L.J."/>
            <person name="Mackey A.J."/>
            <person name="Manning G."/>
            <person name="Martin F."/>
            <person name="Muraguchi H."/>
            <person name="Natvig D.O."/>
            <person name="Palmerini H."/>
            <person name="Ramesh M.A."/>
            <person name="Rehmeyer C.J."/>
            <person name="Roe B.A."/>
            <person name="Shenoy N."/>
            <person name="Stanke M."/>
            <person name="Ter-Hovhannisyan V."/>
            <person name="Tunlid A."/>
            <person name="Velagapudi R."/>
            <person name="Vision T.J."/>
            <person name="Zeng Q."/>
            <person name="Zolan M.E."/>
            <person name="Pukkila P.J."/>
        </authorList>
    </citation>
    <scope>NUCLEOTIDE SEQUENCE [LARGE SCALE GENOMIC DNA]</scope>
    <source>
        <strain evidence="3">Okayama-7 / 130 / ATCC MYA-4618 / FGSC 9003</strain>
    </source>
</reference>
<comment type="caution">
    <text evidence="2">The sequence shown here is derived from an EMBL/GenBank/DDBJ whole genome shotgun (WGS) entry which is preliminary data.</text>
</comment>
<feature type="compositionally biased region" description="Low complexity" evidence="1">
    <location>
        <begin position="584"/>
        <end position="599"/>
    </location>
</feature>
<proteinExistence type="predicted"/>
<dbReference type="Proteomes" id="UP000001861">
    <property type="component" value="Unassembled WGS sequence"/>
</dbReference>
<feature type="compositionally biased region" description="Low complexity" evidence="1">
    <location>
        <begin position="158"/>
        <end position="170"/>
    </location>
</feature>
<dbReference type="eggNOG" id="ENOG502QZS0">
    <property type="taxonomic scope" value="Eukaryota"/>
</dbReference>
<feature type="compositionally biased region" description="Low complexity" evidence="1">
    <location>
        <begin position="624"/>
        <end position="637"/>
    </location>
</feature>
<dbReference type="HOGENOM" id="CLU_311491_0_0_1"/>
<accession>A8N207</accession>
<dbReference type="PANTHER" id="PTHR37327">
    <property type="entry name" value="CHROMOSOME 1, WHOLE GENOME SHOTGUN SEQUENCE"/>
    <property type="match status" value="1"/>
</dbReference>
<evidence type="ECO:0000313" key="3">
    <source>
        <dbReference type="Proteomes" id="UP000001861"/>
    </source>
</evidence>
<evidence type="ECO:0008006" key="4">
    <source>
        <dbReference type="Google" id="ProtNLM"/>
    </source>
</evidence>
<feature type="compositionally biased region" description="Basic and acidic residues" evidence="1">
    <location>
        <begin position="188"/>
        <end position="200"/>
    </location>
</feature>
<dbReference type="GeneID" id="6005332"/>
<dbReference type="OrthoDB" id="2245455at2759"/>
<feature type="compositionally biased region" description="Polar residues" evidence="1">
    <location>
        <begin position="94"/>
        <end position="129"/>
    </location>
</feature>
<feature type="compositionally biased region" description="Pro residues" evidence="1">
    <location>
        <begin position="58"/>
        <end position="76"/>
    </location>
</feature>
<feature type="compositionally biased region" description="Polar residues" evidence="1">
    <location>
        <begin position="600"/>
        <end position="609"/>
    </location>
</feature>
<gene>
    <name evidence="2" type="ORF">CC1G_03700</name>
</gene>
<dbReference type="VEuPathDB" id="FungiDB:CC1G_03700"/>
<name>A8N207_COPC7</name>
<dbReference type="KEGG" id="cci:CC1G_03700"/>
<feature type="compositionally biased region" description="Pro residues" evidence="1">
    <location>
        <begin position="418"/>
        <end position="433"/>
    </location>
</feature>
<dbReference type="RefSeq" id="XP_001828906.2">
    <property type="nucleotide sequence ID" value="XM_001828854.2"/>
</dbReference>
<feature type="compositionally biased region" description="Low complexity" evidence="1">
    <location>
        <begin position="306"/>
        <end position="326"/>
    </location>
</feature>
<feature type="compositionally biased region" description="Basic and acidic residues" evidence="1">
    <location>
        <begin position="247"/>
        <end position="256"/>
    </location>
</feature>
<dbReference type="EMBL" id="AACS02000001">
    <property type="protein sequence ID" value="EAU92913.2"/>
    <property type="molecule type" value="Genomic_DNA"/>
</dbReference>
<feature type="compositionally biased region" description="Basic and acidic residues" evidence="1">
    <location>
        <begin position="487"/>
        <end position="506"/>
    </location>
</feature>
<feature type="compositionally biased region" description="Low complexity" evidence="1">
    <location>
        <begin position="77"/>
        <end position="86"/>
    </location>
</feature>
<feature type="region of interest" description="Disordered" evidence="1">
    <location>
        <begin position="386"/>
        <end position="659"/>
    </location>
</feature>
<dbReference type="STRING" id="240176.A8N207"/>
<dbReference type="OMA" id="EEFANVC"/>
<organism evidence="2 3">
    <name type="scientific">Coprinopsis cinerea (strain Okayama-7 / 130 / ATCC MYA-4618 / FGSC 9003)</name>
    <name type="common">Inky cap fungus</name>
    <name type="synonym">Hormographiella aspergillata</name>
    <dbReference type="NCBI Taxonomy" id="240176"/>
    <lineage>
        <taxon>Eukaryota</taxon>
        <taxon>Fungi</taxon>
        <taxon>Dikarya</taxon>
        <taxon>Basidiomycota</taxon>
        <taxon>Agaricomycotina</taxon>
        <taxon>Agaricomycetes</taxon>
        <taxon>Agaricomycetidae</taxon>
        <taxon>Agaricales</taxon>
        <taxon>Agaricineae</taxon>
        <taxon>Psathyrellaceae</taxon>
        <taxon>Coprinopsis</taxon>
    </lineage>
</organism>
<evidence type="ECO:0000256" key="1">
    <source>
        <dbReference type="SAM" id="MobiDB-lite"/>
    </source>
</evidence>
<sequence length="942" mass="101453">MDNDWDPRHQMNYNRQDWQEHGAINQLSTSASPPHPSYSTQASLSQRRRSSAAHGRPAVPPPNLPIPSIPSSPPSRPALAAHPAALEVAEDGGLQSTHISGRPVYSNTYTRPTPSPSLSAVAAFSQSRQGAPGPSHPQLPTTSPHDDLSDPPPQSFLPSTSENPSSPTSSSRRKERETPSEDLLQPRAAERSDRKSEHKPSSRRALTRALELAREAVLLDSTNDNPEAAVNAYAQSVALLSEVMERVRRGEDSTDTRRRRRRSVAAQEAEIRRLQNIHDTYADRMNILSIIYSIPAVPYTSTSVYSADSTNSNSPTTSASPTSDSSPQIPVPNGAHFSSDEPEHDTNGDVANTQDGGSIYLLDEQVLSRNGNPQFNSVSQHPYAAYYDGSQAPQPPAPQPSQPRSSTMLRRSRASSNLPPPPPPPSDSLPPAPVVIEPRQEVGTLPHLPSAGKRPGPIEVNKARRTSNSHLVALKEEGDDNGTYEIQFRERSSSLIDPARHPKRESPPLPPLPSPPPASGSAPTTPRTNSFSKAPSSPRLAAATSRPRGTSQLTTRSEFASQSQGYPGTSNHSQGVTAQRRPKTSAPPSTRSASPADSTISTGSMQQARASAFPGAPPPPITTGRSRSSSQPGRRPSIAGRSSPPPLPTNGIPSNGSVMRKASFPTKLVPTLPSLSLDSTTNSSYLGSVMSPHLPTTPTSPLPPLPPTDPLLKPYHMMGLLRNTITSSTGGYITRRLHVPCEVWSQGGAKLSNVVEKVRVVAILCSALEDLQNCSADYFGAGNVNNGMALGIGSIGRKEAEGWLSKLDDFSNICDGVVANFGKKLGVGEGFVLKKTTWGDKLTRRFDKFTNGKNLDSPAAYVQGLKKLFAHSQLLDEHTRALLSHPLAPSYAAFPNDVRTLVEQRLKRSSEFFATVVLTFVIRDLSQLLDKYVKKCEKWLAE</sequence>
<dbReference type="AlphaFoldDB" id="A8N207"/>
<feature type="compositionally biased region" description="Pro residues" evidence="1">
    <location>
        <begin position="507"/>
        <end position="518"/>
    </location>
</feature>
<evidence type="ECO:0000313" key="2">
    <source>
        <dbReference type="EMBL" id="EAU92913.2"/>
    </source>
</evidence>
<feature type="region of interest" description="Disordered" evidence="1">
    <location>
        <begin position="247"/>
        <end position="266"/>
    </location>
</feature>